<organism evidence="1 2">
    <name type="scientific">Burkholderia ubonensis</name>
    <dbReference type="NCBI Taxonomy" id="101571"/>
    <lineage>
        <taxon>Bacteria</taxon>
        <taxon>Pseudomonadati</taxon>
        <taxon>Pseudomonadota</taxon>
        <taxon>Betaproteobacteria</taxon>
        <taxon>Burkholderiales</taxon>
        <taxon>Burkholderiaceae</taxon>
        <taxon>Burkholderia</taxon>
        <taxon>Burkholderia cepacia complex</taxon>
    </lineage>
</organism>
<dbReference type="RefSeq" id="WP_060192265.1">
    <property type="nucleotide sequence ID" value="NZ_LPHD01000049.1"/>
</dbReference>
<name>A0A125DMC7_9BURK</name>
<reference evidence="1 2" key="1">
    <citation type="submission" date="2015-11" db="EMBL/GenBank/DDBJ databases">
        <title>Expanding the genomic diversity of Burkholderia species for the development of highly accurate diagnostics.</title>
        <authorList>
            <person name="Sahl J."/>
            <person name="Keim P."/>
            <person name="Wagner D."/>
        </authorList>
    </citation>
    <scope>NUCLEOTIDE SEQUENCE [LARGE SCALE GENOMIC DNA]</scope>
    <source>
        <strain evidence="1 2">MSMB2087WGS</strain>
    </source>
</reference>
<comment type="caution">
    <text evidence="1">The sequence shown here is derived from an EMBL/GenBank/DDBJ whole genome shotgun (WGS) entry which is preliminary data.</text>
</comment>
<sequence>MKEQTLKHAPRAESCRQFLQCLAQINHLPSIFILKLGRDWFPQALPADVPRGPQRQCYENAGTLVLRQPELSYVEGYACPPGLIPVHHAWCVDAHGRVIDNTLSDPANSLYFGVPFTRDLLWETISDTKHWGLLAEHMTPAMLYGYLKDVQAGAWPAENAAATEVGELLRQFLHD</sequence>
<evidence type="ECO:0000313" key="2">
    <source>
        <dbReference type="Proteomes" id="UP000060630"/>
    </source>
</evidence>
<evidence type="ECO:0000313" key="1">
    <source>
        <dbReference type="EMBL" id="KWA83942.1"/>
    </source>
</evidence>
<dbReference type="EMBL" id="LPHD01000049">
    <property type="protein sequence ID" value="KWA83942.1"/>
    <property type="molecule type" value="Genomic_DNA"/>
</dbReference>
<gene>
    <name evidence="1" type="ORF">WL29_21485</name>
</gene>
<protein>
    <submittedName>
        <fullName evidence="1">Uncharacterized protein</fullName>
    </submittedName>
</protein>
<proteinExistence type="predicted"/>
<dbReference type="Proteomes" id="UP000060630">
    <property type="component" value="Unassembled WGS sequence"/>
</dbReference>
<accession>A0A125DMC7</accession>
<dbReference type="AlphaFoldDB" id="A0A125DMC7"/>